<feature type="region of interest" description="Disordered" evidence="1">
    <location>
        <begin position="108"/>
        <end position="193"/>
    </location>
</feature>
<dbReference type="InterPro" id="IPR023346">
    <property type="entry name" value="Lysozyme-like_dom_sf"/>
</dbReference>
<feature type="compositionally biased region" description="Low complexity" evidence="1">
    <location>
        <begin position="46"/>
        <end position="58"/>
    </location>
</feature>
<accession>A0ABN3PWU1</accession>
<organism evidence="3 4">
    <name type="scientific">Actinomadura fulvescens</name>
    <dbReference type="NCBI Taxonomy" id="46160"/>
    <lineage>
        <taxon>Bacteria</taxon>
        <taxon>Bacillati</taxon>
        <taxon>Actinomycetota</taxon>
        <taxon>Actinomycetes</taxon>
        <taxon>Streptosporangiales</taxon>
        <taxon>Thermomonosporaceae</taxon>
        <taxon>Actinomadura</taxon>
    </lineage>
</organism>
<keyword evidence="4" id="KW-1185">Reference proteome</keyword>
<dbReference type="InterPro" id="IPR008258">
    <property type="entry name" value="Transglycosylase_SLT_dom_1"/>
</dbReference>
<gene>
    <name evidence="3" type="ORF">GCM10010411_43070</name>
</gene>
<feature type="compositionally biased region" description="Basic and acidic residues" evidence="1">
    <location>
        <begin position="59"/>
        <end position="70"/>
    </location>
</feature>
<reference evidence="3 4" key="1">
    <citation type="journal article" date="2019" name="Int. J. Syst. Evol. Microbiol.">
        <title>The Global Catalogue of Microorganisms (GCM) 10K type strain sequencing project: providing services to taxonomists for standard genome sequencing and annotation.</title>
        <authorList>
            <consortium name="The Broad Institute Genomics Platform"/>
            <consortium name="The Broad Institute Genome Sequencing Center for Infectious Disease"/>
            <person name="Wu L."/>
            <person name="Ma J."/>
        </authorList>
    </citation>
    <scope>NUCLEOTIDE SEQUENCE [LARGE SCALE GENOMIC DNA]</scope>
    <source>
        <strain evidence="3 4">JCM 6833</strain>
    </source>
</reference>
<comment type="caution">
    <text evidence="3">The sequence shown here is derived from an EMBL/GenBank/DDBJ whole genome shotgun (WGS) entry which is preliminary data.</text>
</comment>
<dbReference type="Gene3D" id="1.10.530.10">
    <property type="match status" value="1"/>
</dbReference>
<dbReference type="Proteomes" id="UP001501509">
    <property type="component" value="Unassembled WGS sequence"/>
</dbReference>
<feature type="region of interest" description="Disordered" evidence="1">
    <location>
        <begin position="1"/>
        <end position="73"/>
    </location>
</feature>
<protein>
    <recommendedName>
        <fullName evidence="2">Transglycosylase SLT domain-containing protein</fullName>
    </recommendedName>
</protein>
<evidence type="ECO:0000256" key="1">
    <source>
        <dbReference type="SAM" id="MobiDB-lite"/>
    </source>
</evidence>
<evidence type="ECO:0000313" key="4">
    <source>
        <dbReference type="Proteomes" id="UP001501509"/>
    </source>
</evidence>
<feature type="compositionally biased region" description="Basic and acidic residues" evidence="1">
    <location>
        <begin position="136"/>
        <end position="151"/>
    </location>
</feature>
<feature type="compositionally biased region" description="Low complexity" evidence="1">
    <location>
        <begin position="123"/>
        <end position="134"/>
    </location>
</feature>
<evidence type="ECO:0000313" key="3">
    <source>
        <dbReference type="EMBL" id="GAA2604314.1"/>
    </source>
</evidence>
<proteinExistence type="predicted"/>
<dbReference type="EMBL" id="BAAATD010000005">
    <property type="protein sequence ID" value="GAA2604314.1"/>
    <property type="molecule type" value="Genomic_DNA"/>
</dbReference>
<feature type="domain" description="Transglycosylase SLT" evidence="2">
    <location>
        <begin position="218"/>
        <end position="280"/>
    </location>
</feature>
<name>A0ABN3PWU1_9ACTN</name>
<evidence type="ECO:0000259" key="2">
    <source>
        <dbReference type="Pfam" id="PF01464"/>
    </source>
</evidence>
<dbReference type="Pfam" id="PF01464">
    <property type="entry name" value="SLT"/>
    <property type="match status" value="1"/>
</dbReference>
<dbReference type="SUPFAM" id="SSF53955">
    <property type="entry name" value="Lysozyme-like"/>
    <property type="match status" value="1"/>
</dbReference>
<sequence length="292" mass="30073">MQALPEQPYGEPLHAEPAYGEHTFGQPVHGEPAYGEPAEAETTRVDAFPAGPMAAGPDGPRDQIGSDRSPRRATLPSGVGLKIAAVAAGAAVLVGGGAVAAFALTGDSGDDKAGKSGNATVSPAPLAADAPQADTKALEAERRRQAYERASRAARTKQGKAPVLRPKGSPIPTKKPGKDGGGDLPPMGDPVPAGQAQAIAKSLLPSYGFSGKGQFGCLVELWNKESGWNTHAANPSGAYGIPQALPGSKMASAGPDWRNNPRTQIKWGLGYIKGRYGTPCGAWSAFRSKGWY</sequence>